<keyword evidence="3" id="KW-1185">Reference proteome</keyword>
<gene>
    <name evidence="2" type="ORF">SAMN05444365_101324</name>
</gene>
<dbReference type="STRING" id="405436.SAMN05444365_101324"/>
<protein>
    <recommendedName>
        <fullName evidence="1">BCE-2095-like N-terminal domain-containing protein</fullName>
    </recommendedName>
</protein>
<dbReference type="EMBL" id="FNPH01000001">
    <property type="protein sequence ID" value="SDX99605.1"/>
    <property type="molecule type" value="Genomic_DNA"/>
</dbReference>
<dbReference type="Gene3D" id="3.40.50.1820">
    <property type="entry name" value="alpha/beta hydrolase"/>
    <property type="match status" value="1"/>
</dbReference>
<dbReference type="InterPro" id="IPR054527">
    <property type="entry name" value="BCE_2095-like_N"/>
</dbReference>
<feature type="domain" description="BCE-2095-like N-terminal" evidence="1">
    <location>
        <begin position="7"/>
        <end position="109"/>
    </location>
</feature>
<evidence type="ECO:0000259" key="1">
    <source>
        <dbReference type="Pfam" id="PF22316"/>
    </source>
</evidence>
<dbReference type="AlphaFoldDB" id="A0A1H3G967"/>
<evidence type="ECO:0000313" key="2">
    <source>
        <dbReference type="EMBL" id="SDX99605.1"/>
    </source>
</evidence>
<proteinExistence type="predicted"/>
<name>A0A1H3G967_9ACTN</name>
<dbReference type="Proteomes" id="UP000242415">
    <property type="component" value="Unassembled WGS sequence"/>
</dbReference>
<dbReference type="RefSeq" id="WP_091550457.1">
    <property type="nucleotide sequence ID" value="NZ_FNPH01000001.1"/>
</dbReference>
<dbReference type="SUPFAM" id="SSF53474">
    <property type="entry name" value="alpha/beta-Hydrolases"/>
    <property type="match status" value="1"/>
</dbReference>
<accession>A0A1H3G967</accession>
<sequence length="313" mass="33483">MTDRDRYRALTDEVVELYLHGRHPEGVALVRAAMPQLPAWRADLAHLAACLLAVSGRPDEALAELRTAFDVGGWWHRRILVDDEDLASVQELDGFAELVEESHARAVRASTEPRPPVLRRPAGPPIGVLVALHGAGQDADDAMQQWQAAVDAGYVLVAIESSQRHTPTYRSWPDPAVGTRDITAAFATLPSDVQRLPLVVAGFSAGARQAMRWALAGWPGEPGRFIAVGPAIGPDHVDHRIAAAAAQRGLTGHVLLGATDDDVREEALAAVDELRSAGVAPQLELVPGLGHAFPIDFDDRLRSMLAAGVPTVA</sequence>
<dbReference type="OrthoDB" id="4334992at2"/>
<dbReference type="Pfam" id="PF22316">
    <property type="entry name" value="ABhydrolase-like_N"/>
    <property type="match status" value="1"/>
</dbReference>
<evidence type="ECO:0000313" key="3">
    <source>
        <dbReference type="Proteomes" id="UP000242415"/>
    </source>
</evidence>
<reference evidence="3" key="1">
    <citation type="submission" date="2016-10" db="EMBL/GenBank/DDBJ databases">
        <authorList>
            <person name="Varghese N."/>
            <person name="Submissions S."/>
        </authorList>
    </citation>
    <scope>NUCLEOTIDE SEQUENCE [LARGE SCALE GENOMIC DNA]</scope>
    <source>
        <strain evidence="3">DSM 45245</strain>
    </source>
</reference>
<dbReference type="InterPro" id="IPR029058">
    <property type="entry name" value="AB_hydrolase_fold"/>
</dbReference>
<organism evidence="2 3">
    <name type="scientific">Micromonospora pattaloongensis</name>
    <dbReference type="NCBI Taxonomy" id="405436"/>
    <lineage>
        <taxon>Bacteria</taxon>
        <taxon>Bacillati</taxon>
        <taxon>Actinomycetota</taxon>
        <taxon>Actinomycetes</taxon>
        <taxon>Micromonosporales</taxon>
        <taxon>Micromonosporaceae</taxon>
        <taxon>Micromonospora</taxon>
    </lineage>
</organism>